<dbReference type="Gene3D" id="3.60.40.10">
    <property type="entry name" value="PPM-type phosphatase domain"/>
    <property type="match status" value="1"/>
</dbReference>
<evidence type="ECO:0000313" key="5">
    <source>
        <dbReference type="EMBL" id="QHT25568.1"/>
    </source>
</evidence>
<keyword evidence="1" id="KW-0479">Metal-binding</keyword>
<dbReference type="Pfam" id="PF00481">
    <property type="entry name" value="PP2C"/>
    <property type="match status" value="1"/>
</dbReference>
<evidence type="ECO:0000256" key="2">
    <source>
        <dbReference type="ARBA" id="ARBA00022801"/>
    </source>
</evidence>
<dbReference type="PANTHER" id="PTHR47992">
    <property type="entry name" value="PROTEIN PHOSPHATASE"/>
    <property type="match status" value="1"/>
</dbReference>
<organism evidence="5">
    <name type="scientific">viral metagenome</name>
    <dbReference type="NCBI Taxonomy" id="1070528"/>
    <lineage>
        <taxon>unclassified sequences</taxon>
        <taxon>metagenomes</taxon>
        <taxon>organismal metagenomes</taxon>
    </lineage>
</organism>
<feature type="domain" description="PPM-type phosphatase" evidence="4">
    <location>
        <begin position="2"/>
        <end position="266"/>
    </location>
</feature>
<dbReference type="InterPro" id="IPR036457">
    <property type="entry name" value="PPM-type-like_dom_sf"/>
</dbReference>
<dbReference type="InterPro" id="IPR001932">
    <property type="entry name" value="PPM-type_phosphatase-like_dom"/>
</dbReference>
<dbReference type="InterPro" id="IPR000222">
    <property type="entry name" value="PP2C_BS"/>
</dbReference>
<keyword evidence="3" id="KW-0904">Protein phosphatase</keyword>
<dbReference type="AlphaFoldDB" id="A0A6C0E9R8"/>
<dbReference type="PROSITE" id="PS51746">
    <property type="entry name" value="PPM_2"/>
    <property type="match status" value="1"/>
</dbReference>
<proteinExistence type="predicted"/>
<dbReference type="PROSITE" id="PS01032">
    <property type="entry name" value="PPM_1"/>
    <property type="match status" value="1"/>
</dbReference>
<dbReference type="GO" id="GO:0046872">
    <property type="term" value="F:metal ion binding"/>
    <property type="evidence" value="ECO:0007669"/>
    <property type="project" value="UniProtKB-KW"/>
</dbReference>
<dbReference type="SUPFAM" id="SSF81606">
    <property type="entry name" value="PP2C-like"/>
    <property type="match status" value="1"/>
</dbReference>
<dbReference type="SMART" id="SM00332">
    <property type="entry name" value="PP2Cc"/>
    <property type="match status" value="1"/>
</dbReference>
<dbReference type="EMBL" id="MN739773">
    <property type="protein sequence ID" value="QHT25568.1"/>
    <property type="molecule type" value="Genomic_DNA"/>
</dbReference>
<dbReference type="CDD" id="cd00143">
    <property type="entry name" value="PP2Cc"/>
    <property type="match status" value="1"/>
</dbReference>
<evidence type="ECO:0000256" key="1">
    <source>
        <dbReference type="ARBA" id="ARBA00022723"/>
    </source>
</evidence>
<dbReference type="GO" id="GO:0004722">
    <property type="term" value="F:protein serine/threonine phosphatase activity"/>
    <property type="evidence" value="ECO:0007669"/>
    <property type="project" value="InterPro"/>
</dbReference>
<accession>A0A6C0E9R8</accession>
<name>A0A6C0E9R8_9ZZZZ</name>
<dbReference type="InterPro" id="IPR015655">
    <property type="entry name" value="PP2C"/>
</dbReference>
<protein>
    <recommendedName>
        <fullName evidence="4">PPM-type phosphatase domain-containing protein</fullName>
    </recommendedName>
</protein>
<evidence type="ECO:0000259" key="4">
    <source>
        <dbReference type="PROSITE" id="PS51746"/>
    </source>
</evidence>
<sequence>MSVHSASKRGKRPQNEDKHTVLLNLDGKDKNYAPINFYGVYDGHGGKEISLFLSKHMPKFFLNKKVKYPLVNKYVYNVFDHLQSKLKSNHGSVAKSTGSTCLVAVHYKHEDKEYINVFNTGDSRSVICTNNKAVQITTDHKPHHPEEKLRIKKAGGSIYFDGHDWRVKDLSVSRAFGDVEAEPYVICKPEIFTRRIGKNDKFMIMACDGLWDVLSNEEAVNFVLDNCYDMETGVRINKKINIAKQLAELALNKGTTDNVTTVVTFFN</sequence>
<reference evidence="5" key="1">
    <citation type="journal article" date="2020" name="Nature">
        <title>Giant virus diversity and host interactions through global metagenomics.</title>
        <authorList>
            <person name="Schulz F."/>
            <person name="Roux S."/>
            <person name="Paez-Espino D."/>
            <person name="Jungbluth S."/>
            <person name="Walsh D.A."/>
            <person name="Denef V.J."/>
            <person name="McMahon K.D."/>
            <person name="Konstantinidis K.T."/>
            <person name="Eloe-Fadrosh E.A."/>
            <person name="Kyrpides N.C."/>
            <person name="Woyke T."/>
        </authorList>
    </citation>
    <scope>NUCLEOTIDE SEQUENCE</scope>
    <source>
        <strain evidence="5">GVMAG-M-3300023179-27</strain>
    </source>
</reference>
<keyword evidence="2" id="KW-0378">Hydrolase</keyword>
<evidence type="ECO:0000256" key="3">
    <source>
        <dbReference type="ARBA" id="ARBA00022912"/>
    </source>
</evidence>